<reference evidence="1 2" key="1">
    <citation type="submission" date="2017-06" db="EMBL/GenBank/DDBJ databases">
        <authorList>
            <person name="Kim H.J."/>
            <person name="Triplett B.A."/>
        </authorList>
    </citation>
    <scope>NUCLEOTIDE SEQUENCE [LARGE SCALE GENOMIC DNA]</scope>
    <source>
        <strain evidence="1 2">DSM 25597</strain>
    </source>
</reference>
<proteinExistence type="predicted"/>
<evidence type="ECO:0000313" key="1">
    <source>
        <dbReference type="EMBL" id="SNR74420.1"/>
    </source>
</evidence>
<gene>
    <name evidence="1" type="ORF">SAMN06265376_102352</name>
</gene>
<evidence type="ECO:0000313" key="2">
    <source>
        <dbReference type="Proteomes" id="UP000198379"/>
    </source>
</evidence>
<name>A0A238YTN5_9FLAO</name>
<dbReference type="AlphaFoldDB" id="A0A238YTN5"/>
<dbReference type="EMBL" id="FZNY01000002">
    <property type="protein sequence ID" value="SNR74420.1"/>
    <property type="molecule type" value="Genomic_DNA"/>
</dbReference>
<sequence>MNNLTANHKRILEVLREISKEQLLPYQRRQPRLSDLELICLSLIAEFMGMDSENDLFRKLPENISSKIERSVYNRPRRRLIGNLDRIRLKLASHFNEFENYFVVDSTPLEVCKLSISLRSEICKETV</sequence>
<protein>
    <recommendedName>
        <fullName evidence="3">Transposase DDE domain-containing protein</fullName>
    </recommendedName>
</protein>
<evidence type="ECO:0008006" key="3">
    <source>
        <dbReference type="Google" id="ProtNLM"/>
    </source>
</evidence>
<keyword evidence="2" id="KW-1185">Reference proteome</keyword>
<accession>A0A238YTN5</accession>
<dbReference type="Proteomes" id="UP000198379">
    <property type="component" value="Unassembled WGS sequence"/>
</dbReference>
<organism evidence="1 2">
    <name type="scientific">Dokdonia pacifica</name>
    <dbReference type="NCBI Taxonomy" id="1627892"/>
    <lineage>
        <taxon>Bacteria</taxon>
        <taxon>Pseudomonadati</taxon>
        <taxon>Bacteroidota</taxon>
        <taxon>Flavobacteriia</taxon>
        <taxon>Flavobacteriales</taxon>
        <taxon>Flavobacteriaceae</taxon>
        <taxon>Dokdonia</taxon>
    </lineage>
</organism>